<evidence type="ECO:0000313" key="7">
    <source>
        <dbReference type="EMBL" id="MFC3927776.1"/>
    </source>
</evidence>
<keyword evidence="8" id="KW-1185">Reference proteome</keyword>
<dbReference type="Pfam" id="PF02574">
    <property type="entry name" value="S-methyl_trans"/>
    <property type="match status" value="1"/>
</dbReference>
<dbReference type="RefSeq" id="WP_380425721.1">
    <property type="nucleotide sequence ID" value="NZ_JBHRZV010000028.1"/>
</dbReference>
<feature type="binding site" evidence="5">
    <location>
        <position position="299"/>
    </location>
    <ligand>
        <name>Zn(2+)</name>
        <dbReference type="ChEBI" id="CHEBI:29105"/>
    </ligand>
</feature>
<dbReference type="Gene3D" id="3.20.20.330">
    <property type="entry name" value="Homocysteine-binding-like domain"/>
    <property type="match status" value="1"/>
</dbReference>
<dbReference type="EC" id="2.1.1.10" evidence="7"/>
<feature type="binding site" evidence="5">
    <location>
        <position position="233"/>
    </location>
    <ligand>
        <name>Zn(2+)</name>
        <dbReference type="ChEBI" id="CHEBI:29105"/>
    </ligand>
</feature>
<dbReference type="InterPro" id="IPR003726">
    <property type="entry name" value="HCY_dom"/>
</dbReference>
<proteinExistence type="predicted"/>
<accession>A0ABV8CUI6</accession>
<sequence>MATFKTLLETGRPLILHGALGTELENRGYDISGSLWSAKYLIEDPQAIKDIHKDYIRAGADIVTTSSYQATVPGLAQAGIDREEAEQLIRLTVALAKEARDEVWAELSEEDRSNRTWPLISGDIGPYAAFLADGSEYTGDYKEISLEELKDFHRPRIALLLEEEVDLLALETIPSALEVQALLELLAEEFPTVEAYMSFTTQDGQTLSDGTPVAQVTKPVASSQQVLALGVNCSQPDKVSPFLVAIAEQTDKPLVTYPNSGEIYDGATQTWHSSPDTSHSLTENTQTWIRQGAQVVGGCCRTRPADIAALSQQIKR</sequence>
<dbReference type="SUPFAM" id="SSF82282">
    <property type="entry name" value="Homocysteine S-methyltransferase"/>
    <property type="match status" value="1"/>
</dbReference>
<dbReference type="GO" id="GO:0008168">
    <property type="term" value="F:methyltransferase activity"/>
    <property type="evidence" value="ECO:0007669"/>
    <property type="project" value="UniProtKB-KW"/>
</dbReference>
<keyword evidence="1 5" id="KW-0489">Methyltransferase</keyword>
<gene>
    <name evidence="7" type="primary">mmuM</name>
    <name evidence="7" type="ORF">ACFORF_03985</name>
</gene>
<evidence type="ECO:0000259" key="6">
    <source>
        <dbReference type="PROSITE" id="PS50970"/>
    </source>
</evidence>
<keyword evidence="2 5" id="KW-0808">Transferase</keyword>
<evidence type="ECO:0000256" key="5">
    <source>
        <dbReference type="PROSITE-ProRule" id="PRU00333"/>
    </source>
</evidence>
<dbReference type="InterPro" id="IPR051486">
    <property type="entry name" value="Hcy_S-methyltransferase"/>
</dbReference>
<dbReference type="GO" id="GO:0032259">
    <property type="term" value="P:methylation"/>
    <property type="evidence" value="ECO:0007669"/>
    <property type="project" value="UniProtKB-KW"/>
</dbReference>
<evidence type="ECO:0000256" key="1">
    <source>
        <dbReference type="ARBA" id="ARBA00022603"/>
    </source>
</evidence>
<evidence type="ECO:0000256" key="4">
    <source>
        <dbReference type="ARBA" id="ARBA00022833"/>
    </source>
</evidence>
<feature type="binding site" evidence="5">
    <location>
        <position position="300"/>
    </location>
    <ligand>
        <name>Zn(2+)</name>
        <dbReference type="ChEBI" id="CHEBI:29105"/>
    </ligand>
</feature>
<dbReference type="Proteomes" id="UP001595807">
    <property type="component" value="Unassembled WGS sequence"/>
</dbReference>
<evidence type="ECO:0000313" key="8">
    <source>
        <dbReference type="Proteomes" id="UP001595807"/>
    </source>
</evidence>
<comment type="caution">
    <text evidence="7">The sequence shown here is derived from an EMBL/GenBank/DDBJ whole genome shotgun (WGS) entry which is preliminary data.</text>
</comment>
<evidence type="ECO:0000256" key="2">
    <source>
        <dbReference type="ARBA" id="ARBA00022679"/>
    </source>
</evidence>
<name>A0ABV8CUI6_9STRE</name>
<dbReference type="NCBIfam" id="NF007020">
    <property type="entry name" value="PRK09485.1"/>
    <property type="match status" value="1"/>
</dbReference>
<keyword evidence="4 5" id="KW-0862">Zinc</keyword>
<reference evidence="8" key="1">
    <citation type="journal article" date="2019" name="Int. J. Syst. Evol. Microbiol.">
        <title>The Global Catalogue of Microorganisms (GCM) 10K type strain sequencing project: providing services to taxonomists for standard genome sequencing and annotation.</title>
        <authorList>
            <consortium name="The Broad Institute Genomics Platform"/>
            <consortium name="The Broad Institute Genome Sequencing Center for Infectious Disease"/>
            <person name="Wu L."/>
            <person name="Ma J."/>
        </authorList>
    </citation>
    <scope>NUCLEOTIDE SEQUENCE [LARGE SCALE GENOMIC DNA]</scope>
    <source>
        <strain evidence="8">CCUG 67170</strain>
    </source>
</reference>
<keyword evidence="3 5" id="KW-0479">Metal-binding</keyword>
<feature type="domain" description="Hcy-binding" evidence="6">
    <location>
        <begin position="2"/>
        <end position="314"/>
    </location>
</feature>
<protein>
    <submittedName>
        <fullName evidence="7">Homocysteine S-methyltransferase</fullName>
        <ecNumber evidence="7">2.1.1.10</ecNumber>
    </submittedName>
</protein>
<dbReference type="InterPro" id="IPR036589">
    <property type="entry name" value="HCY_dom_sf"/>
</dbReference>
<dbReference type="EMBL" id="JBHRZV010000028">
    <property type="protein sequence ID" value="MFC3927776.1"/>
    <property type="molecule type" value="Genomic_DNA"/>
</dbReference>
<evidence type="ECO:0000256" key="3">
    <source>
        <dbReference type="ARBA" id="ARBA00022723"/>
    </source>
</evidence>
<dbReference type="PROSITE" id="PS50970">
    <property type="entry name" value="HCY"/>
    <property type="match status" value="1"/>
</dbReference>
<comment type="cofactor">
    <cofactor evidence="5">
        <name>Zn(2+)</name>
        <dbReference type="ChEBI" id="CHEBI:29105"/>
    </cofactor>
</comment>
<dbReference type="PANTHER" id="PTHR46015">
    <property type="entry name" value="ZGC:172121"/>
    <property type="match status" value="1"/>
</dbReference>
<organism evidence="7 8">
    <name type="scientific">Streptococcus caprae</name>
    <dbReference type="NCBI Taxonomy" id="1640501"/>
    <lineage>
        <taxon>Bacteria</taxon>
        <taxon>Bacillati</taxon>
        <taxon>Bacillota</taxon>
        <taxon>Bacilli</taxon>
        <taxon>Lactobacillales</taxon>
        <taxon>Streptococcaceae</taxon>
        <taxon>Streptococcus</taxon>
    </lineage>
</organism>
<dbReference type="PANTHER" id="PTHR46015:SF1">
    <property type="entry name" value="HOMOCYSTEINE S-METHYLTRANSFERASE-LIKE ISOFORM 1"/>
    <property type="match status" value="1"/>
</dbReference>